<name>A0A1M4W8M9_9FIRM</name>
<dbReference type="InterPro" id="IPR023101">
    <property type="entry name" value="AF1862-like_dom_sf"/>
</dbReference>
<proteinExistence type="predicted"/>
<dbReference type="EMBL" id="FQUG01000004">
    <property type="protein sequence ID" value="SHE77576.1"/>
    <property type="molecule type" value="Genomic_DNA"/>
</dbReference>
<dbReference type="AlphaFoldDB" id="A0A1M4W8M9"/>
<dbReference type="OrthoDB" id="2221520at2"/>
<keyword evidence="1" id="KW-0812">Transmembrane</keyword>
<dbReference type="STRING" id="1123243.SAMN02745190_01143"/>
<evidence type="ECO:0000256" key="1">
    <source>
        <dbReference type="SAM" id="Phobius"/>
    </source>
</evidence>
<dbReference type="SUPFAM" id="SSF158568">
    <property type="entry name" value="AF1862-like"/>
    <property type="match status" value="1"/>
</dbReference>
<gene>
    <name evidence="2" type="ORF">SAMN02745190_01143</name>
</gene>
<keyword evidence="3" id="KW-1185">Reference proteome</keyword>
<feature type="transmembrane region" description="Helical" evidence="1">
    <location>
        <begin position="36"/>
        <end position="55"/>
    </location>
</feature>
<dbReference type="RefSeq" id="WP_072935224.1">
    <property type="nucleotide sequence ID" value="NZ_FQUG01000004.1"/>
</dbReference>
<sequence length="136" mass="15191">MNKNIINDEIEQAYTLLAKHEVAKGGIIKKTFRGQISSFGAAIVMGNLLAAIAYFSEKGGAAVERQRLMDIIYDIIRSRHTNEDMPPDLFSYANRKKKKGVSEESSCKEEILNAAIAVKLAMNLYKLEKEEDHAIS</sequence>
<dbReference type="Proteomes" id="UP000184404">
    <property type="component" value="Unassembled WGS sequence"/>
</dbReference>
<accession>A0A1M4W8M9</accession>
<organism evidence="2 3">
    <name type="scientific">Schwartzia succinivorans DSM 10502</name>
    <dbReference type="NCBI Taxonomy" id="1123243"/>
    <lineage>
        <taxon>Bacteria</taxon>
        <taxon>Bacillati</taxon>
        <taxon>Bacillota</taxon>
        <taxon>Negativicutes</taxon>
        <taxon>Selenomonadales</taxon>
        <taxon>Selenomonadaceae</taxon>
        <taxon>Schwartzia</taxon>
    </lineage>
</organism>
<protein>
    <submittedName>
        <fullName evidence="2">CRISPR-associated protein Cmr5</fullName>
    </submittedName>
</protein>
<evidence type="ECO:0000313" key="3">
    <source>
        <dbReference type="Proteomes" id="UP000184404"/>
    </source>
</evidence>
<keyword evidence="1" id="KW-0472">Membrane</keyword>
<evidence type="ECO:0000313" key="2">
    <source>
        <dbReference type="EMBL" id="SHE77576.1"/>
    </source>
</evidence>
<reference evidence="2 3" key="1">
    <citation type="submission" date="2016-11" db="EMBL/GenBank/DDBJ databases">
        <authorList>
            <person name="Jaros S."/>
            <person name="Januszkiewicz K."/>
            <person name="Wedrychowicz H."/>
        </authorList>
    </citation>
    <scope>NUCLEOTIDE SEQUENCE [LARGE SCALE GENOMIC DNA]</scope>
    <source>
        <strain evidence="2 3">DSM 10502</strain>
    </source>
</reference>
<keyword evidence="1" id="KW-1133">Transmembrane helix</keyword>